<evidence type="ECO:0000313" key="2">
    <source>
        <dbReference type="Proteomes" id="UP000485058"/>
    </source>
</evidence>
<organism evidence="1 2">
    <name type="scientific">Haematococcus lacustris</name>
    <name type="common">Green alga</name>
    <name type="synonym">Haematococcus pluvialis</name>
    <dbReference type="NCBI Taxonomy" id="44745"/>
    <lineage>
        <taxon>Eukaryota</taxon>
        <taxon>Viridiplantae</taxon>
        <taxon>Chlorophyta</taxon>
        <taxon>core chlorophytes</taxon>
        <taxon>Chlorophyceae</taxon>
        <taxon>CS clade</taxon>
        <taxon>Chlamydomonadales</taxon>
        <taxon>Haematococcaceae</taxon>
        <taxon>Haematococcus</taxon>
    </lineage>
</organism>
<sequence>MSYLQVICEQHRLVEKHLEAFTTAPGQAGLQGEECSG</sequence>
<dbReference type="Proteomes" id="UP000485058">
    <property type="component" value="Unassembled WGS sequence"/>
</dbReference>
<keyword evidence="2" id="KW-1185">Reference proteome</keyword>
<gene>
    <name evidence="1" type="ORF">HaLaN_11831</name>
</gene>
<comment type="caution">
    <text evidence="1">The sequence shown here is derived from an EMBL/GenBank/DDBJ whole genome shotgun (WGS) entry which is preliminary data.</text>
</comment>
<accession>A0A699Z0Q0</accession>
<name>A0A699Z0Q0_HAELA</name>
<reference evidence="1 2" key="1">
    <citation type="submission" date="2020-02" db="EMBL/GenBank/DDBJ databases">
        <title>Draft genome sequence of Haematococcus lacustris strain NIES-144.</title>
        <authorList>
            <person name="Morimoto D."/>
            <person name="Nakagawa S."/>
            <person name="Yoshida T."/>
            <person name="Sawayama S."/>
        </authorList>
    </citation>
    <scope>NUCLEOTIDE SEQUENCE [LARGE SCALE GENOMIC DNA]</scope>
    <source>
        <strain evidence="1 2">NIES-144</strain>
    </source>
</reference>
<evidence type="ECO:0000313" key="1">
    <source>
        <dbReference type="EMBL" id="GFH15581.1"/>
    </source>
</evidence>
<proteinExistence type="predicted"/>
<dbReference type="EMBL" id="BLLF01000871">
    <property type="protein sequence ID" value="GFH15581.1"/>
    <property type="molecule type" value="Genomic_DNA"/>
</dbReference>
<protein>
    <submittedName>
        <fullName evidence="1">Uncharacterized protein</fullName>
    </submittedName>
</protein>
<dbReference type="AlphaFoldDB" id="A0A699Z0Q0"/>